<keyword evidence="6" id="KW-1185">Reference proteome</keyword>
<feature type="compositionally biased region" description="Basic and acidic residues" evidence="3">
    <location>
        <begin position="171"/>
        <end position="188"/>
    </location>
</feature>
<feature type="disulfide bond" evidence="2">
    <location>
        <begin position="60"/>
        <end position="86"/>
    </location>
</feature>
<dbReference type="InterPro" id="IPR000519">
    <property type="entry name" value="P_trefoil_dom"/>
</dbReference>
<keyword evidence="1 2" id="KW-1015">Disulfide bond</keyword>
<dbReference type="PANTHER" id="PTHR13826">
    <property type="entry name" value="INTESTINAL TREFOIL FACTOR-RELATED"/>
    <property type="match status" value="1"/>
</dbReference>
<dbReference type="EMBL" id="CAUEEQ010046752">
    <property type="protein sequence ID" value="CAJ0958942.1"/>
    <property type="molecule type" value="Genomic_DNA"/>
</dbReference>
<dbReference type="Proteomes" id="UP001176940">
    <property type="component" value="Unassembled WGS sequence"/>
</dbReference>
<accession>A0ABN9M6S3</accession>
<organism evidence="5 6">
    <name type="scientific">Ranitomeya imitator</name>
    <name type="common">mimic poison frog</name>
    <dbReference type="NCBI Taxonomy" id="111125"/>
    <lineage>
        <taxon>Eukaryota</taxon>
        <taxon>Metazoa</taxon>
        <taxon>Chordata</taxon>
        <taxon>Craniata</taxon>
        <taxon>Vertebrata</taxon>
        <taxon>Euteleostomi</taxon>
        <taxon>Amphibia</taxon>
        <taxon>Batrachia</taxon>
        <taxon>Anura</taxon>
        <taxon>Neobatrachia</taxon>
        <taxon>Hyloidea</taxon>
        <taxon>Dendrobatidae</taxon>
        <taxon>Dendrobatinae</taxon>
        <taxon>Ranitomeya</taxon>
    </lineage>
</organism>
<dbReference type="PROSITE" id="PS51448">
    <property type="entry name" value="P_TREFOIL_2"/>
    <property type="match status" value="1"/>
</dbReference>
<evidence type="ECO:0000259" key="4">
    <source>
        <dbReference type="PROSITE" id="PS51448"/>
    </source>
</evidence>
<dbReference type="CDD" id="cd00111">
    <property type="entry name" value="Trefoil"/>
    <property type="match status" value="1"/>
</dbReference>
<feature type="disulfide bond" evidence="2">
    <location>
        <begin position="80"/>
        <end position="97"/>
    </location>
</feature>
<dbReference type="InterPro" id="IPR017994">
    <property type="entry name" value="P_trefoil_chordata"/>
</dbReference>
<comment type="caution">
    <text evidence="5">The sequence shown here is derived from an EMBL/GenBank/DDBJ whole genome shotgun (WGS) entry which is preliminary data.</text>
</comment>
<dbReference type="SMART" id="SM00018">
    <property type="entry name" value="PD"/>
    <property type="match status" value="1"/>
</dbReference>
<feature type="disulfide bond" evidence="2">
    <location>
        <begin position="70"/>
        <end position="85"/>
    </location>
</feature>
<dbReference type="Pfam" id="PF00088">
    <property type="entry name" value="Trefoil"/>
    <property type="match status" value="1"/>
</dbReference>
<dbReference type="PRINTS" id="PR00680">
    <property type="entry name" value="PTREFOIL"/>
</dbReference>
<gene>
    <name evidence="5" type="ORF">RIMI_LOCUS16617507</name>
</gene>
<evidence type="ECO:0000313" key="6">
    <source>
        <dbReference type="Proteomes" id="UP001176940"/>
    </source>
</evidence>
<evidence type="ECO:0000256" key="1">
    <source>
        <dbReference type="ARBA" id="ARBA00023157"/>
    </source>
</evidence>
<protein>
    <recommendedName>
        <fullName evidence="4">P-type domain-containing protein</fullName>
    </recommendedName>
</protein>
<reference evidence="5" key="1">
    <citation type="submission" date="2023-07" db="EMBL/GenBank/DDBJ databases">
        <authorList>
            <person name="Stuckert A."/>
        </authorList>
    </citation>
    <scope>NUCLEOTIDE SEQUENCE</scope>
</reference>
<proteinExistence type="predicted"/>
<name>A0ABN9M6S3_9NEOB</name>
<feature type="region of interest" description="Disordered" evidence="3">
    <location>
        <begin position="115"/>
        <end position="188"/>
    </location>
</feature>
<dbReference type="SUPFAM" id="SSF57492">
    <property type="entry name" value="Trefoil"/>
    <property type="match status" value="1"/>
</dbReference>
<evidence type="ECO:0000256" key="3">
    <source>
        <dbReference type="SAM" id="MobiDB-lite"/>
    </source>
</evidence>
<feature type="compositionally biased region" description="Polar residues" evidence="3">
    <location>
        <begin position="137"/>
        <end position="149"/>
    </location>
</feature>
<sequence>MRYATFAPKSRFNDAKSAISQPMKITPWLGGQEGLEPGLLKHIFNVERHKLSRSIDEDQCSVTPFSRVNCGHPGITAEQCIAKDCCYNDMDYDAIWCFYPHPNEDVVRVQSVTPKVTGTKSGPTGPWHRTSPERALQSGTIPYTGTVRRQAQGKLVPRRPGPGIGSRKRKQGETRGKTEREEGDGKPG</sequence>
<dbReference type="Gene3D" id="4.10.110.10">
    <property type="entry name" value="Spasmolytic Protein, domain 1"/>
    <property type="match status" value="1"/>
</dbReference>
<evidence type="ECO:0000256" key="2">
    <source>
        <dbReference type="PROSITE-ProRule" id="PRU00779"/>
    </source>
</evidence>
<evidence type="ECO:0000313" key="5">
    <source>
        <dbReference type="EMBL" id="CAJ0958942.1"/>
    </source>
</evidence>
<dbReference type="PANTHER" id="PTHR13826:SF14">
    <property type="entry name" value="TREFOIL FACTOR 2"/>
    <property type="match status" value="1"/>
</dbReference>
<dbReference type="InterPro" id="IPR044913">
    <property type="entry name" value="P_trefoil_dom_sf"/>
</dbReference>
<feature type="domain" description="P-type" evidence="4">
    <location>
        <begin position="58"/>
        <end position="101"/>
    </location>
</feature>